<proteinExistence type="predicted"/>
<dbReference type="SUPFAM" id="SSF50249">
    <property type="entry name" value="Nucleic acid-binding proteins"/>
    <property type="match status" value="1"/>
</dbReference>
<dbReference type="InterPro" id="IPR011129">
    <property type="entry name" value="CSD"/>
</dbReference>
<protein>
    <submittedName>
        <fullName evidence="3">HPF/RaiA family ribosome-associated protein</fullName>
    </submittedName>
</protein>
<dbReference type="Gene3D" id="3.30.160.100">
    <property type="entry name" value="Ribosome hibernation promotion factor-like"/>
    <property type="match status" value="1"/>
</dbReference>
<dbReference type="GO" id="GO:0005829">
    <property type="term" value="C:cytosol"/>
    <property type="evidence" value="ECO:0007669"/>
    <property type="project" value="UniProtKB-ARBA"/>
</dbReference>
<evidence type="ECO:0000313" key="3">
    <source>
        <dbReference type="EMBL" id="WNM60002.1"/>
    </source>
</evidence>
<dbReference type="PRINTS" id="PR00050">
    <property type="entry name" value="COLDSHOCK"/>
</dbReference>
<dbReference type="Gene3D" id="2.40.50.140">
    <property type="entry name" value="Nucleic acid-binding proteins"/>
    <property type="match status" value="1"/>
</dbReference>
<dbReference type="InterPro" id="IPR036567">
    <property type="entry name" value="RHF-like"/>
</dbReference>
<sequence>MDLQIDSRNVTMTPRWKTEIESRMADLQAGHEDLIHGRVTLTKNAHHKKSQNVAEALVVVTMPGRHTLTARKEEKTFEEAIRAAFFAMAIEVKKFRDKRASKEIRVPPIPLRGVISKLFPKEGYGFLLQDGGGEVYFHKNAVHGMKFEELEDGVEVSFNVEDGEKGPQATTVNPLPSVPGAVDKAAFS</sequence>
<dbReference type="PROSITE" id="PS51857">
    <property type="entry name" value="CSD_2"/>
    <property type="match status" value="1"/>
</dbReference>
<organism evidence="3 4">
    <name type="scientific">Candidatus Nitrospira allomarina</name>
    <dbReference type="NCBI Taxonomy" id="3020900"/>
    <lineage>
        <taxon>Bacteria</taxon>
        <taxon>Pseudomonadati</taxon>
        <taxon>Nitrospirota</taxon>
        <taxon>Nitrospiria</taxon>
        <taxon>Nitrospirales</taxon>
        <taxon>Nitrospiraceae</taxon>
        <taxon>Nitrospira</taxon>
    </lineage>
</organism>
<dbReference type="Pfam" id="PF00313">
    <property type="entry name" value="CSD"/>
    <property type="match status" value="1"/>
</dbReference>
<dbReference type="Pfam" id="PF02482">
    <property type="entry name" value="Ribosomal_S30AE"/>
    <property type="match status" value="1"/>
</dbReference>
<dbReference type="SMART" id="SM00357">
    <property type="entry name" value="CSP"/>
    <property type="match status" value="1"/>
</dbReference>
<dbReference type="InterPro" id="IPR012340">
    <property type="entry name" value="NA-bd_OB-fold"/>
</dbReference>
<dbReference type="Proteomes" id="UP001302719">
    <property type="component" value="Chromosome"/>
</dbReference>
<accession>A0AA96GFB7</accession>
<dbReference type="KEGG" id="nall:PP769_09660"/>
<dbReference type="RefSeq" id="WP_312646921.1">
    <property type="nucleotide sequence ID" value="NZ_CP116967.1"/>
</dbReference>
<gene>
    <name evidence="3" type="ORF">PP769_09660</name>
</gene>
<dbReference type="EMBL" id="CP116967">
    <property type="protein sequence ID" value="WNM60002.1"/>
    <property type="molecule type" value="Genomic_DNA"/>
</dbReference>
<dbReference type="SUPFAM" id="SSF69754">
    <property type="entry name" value="Ribosome binding protein Y (YfiA homologue)"/>
    <property type="match status" value="1"/>
</dbReference>
<evidence type="ECO:0000313" key="4">
    <source>
        <dbReference type="Proteomes" id="UP001302719"/>
    </source>
</evidence>
<name>A0AA96GFB7_9BACT</name>
<dbReference type="InterPro" id="IPR002059">
    <property type="entry name" value="CSP_DNA-bd"/>
</dbReference>
<evidence type="ECO:0000256" key="1">
    <source>
        <dbReference type="SAM" id="MobiDB-lite"/>
    </source>
</evidence>
<evidence type="ECO:0000259" key="2">
    <source>
        <dbReference type="PROSITE" id="PS51857"/>
    </source>
</evidence>
<dbReference type="InterPro" id="IPR003489">
    <property type="entry name" value="RHF/RaiA"/>
</dbReference>
<dbReference type="AlphaFoldDB" id="A0AA96GFB7"/>
<feature type="region of interest" description="Disordered" evidence="1">
    <location>
        <begin position="161"/>
        <end position="188"/>
    </location>
</feature>
<dbReference type="GO" id="GO:0003676">
    <property type="term" value="F:nucleic acid binding"/>
    <property type="evidence" value="ECO:0007669"/>
    <property type="project" value="InterPro"/>
</dbReference>
<feature type="domain" description="CSD" evidence="2">
    <location>
        <begin position="110"/>
        <end position="174"/>
    </location>
</feature>
<keyword evidence="4" id="KW-1185">Reference proteome</keyword>
<reference evidence="3 4" key="1">
    <citation type="submission" date="2023-01" db="EMBL/GenBank/DDBJ databases">
        <title>Cultivation and genomic characterization of new, ubiquitous marine nitrite-oxidizing bacteria from the Nitrospirales.</title>
        <authorList>
            <person name="Mueller A.J."/>
            <person name="Daebeler A."/>
            <person name="Herbold C.W."/>
            <person name="Kirkegaard R.H."/>
            <person name="Daims H."/>
        </authorList>
    </citation>
    <scope>NUCLEOTIDE SEQUENCE [LARGE SCALE GENOMIC DNA]</scope>
    <source>
        <strain evidence="3 4">VA</strain>
    </source>
</reference>